<reference evidence="2" key="1">
    <citation type="journal article" name="BMC Genomics">
        <title>Long-read sequencing and de novo genome assembly of marine medaka (Oryzias melastigma).</title>
        <authorList>
            <person name="Liang P."/>
            <person name="Saqib H.S.A."/>
            <person name="Ni X."/>
            <person name="Shen Y."/>
        </authorList>
    </citation>
    <scope>NUCLEOTIDE SEQUENCE</scope>
    <source>
        <strain evidence="2">Bigg-433</strain>
    </source>
</reference>
<evidence type="ECO:0000313" key="3">
    <source>
        <dbReference type="Proteomes" id="UP000646548"/>
    </source>
</evidence>
<feature type="non-terminal residue" evidence="2">
    <location>
        <position position="155"/>
    </location>
</feature>
<sequence length="155" mass="17087">MPRKGGEEASSYACGGSMRKDSKLLTRTSAERIQVSSKRKHKIPANNPPLQLSVIAHTGRDPFAAVLKLFCRESSYTSSIFQTTVICSWNAVTFSCQIPVKTTQPESCPLHPRAAEEHAAITLKSIYPSLHPLIYKGCLVPTWDATRRTIGSSFH</sequence>
<comment type="caution">
    <text evidence="2">The sequence shown here is derived from an EMBL/GenBank/DDBJ whole genome shotgun (WGS) entry which is preliminary data.</text>
</comment>
<dbReference type="AlphaFoldDB" id="A0A834FAE3"/>
<protein>
    <submittedName>
        <fullName evidence="2">Uncharacterized protein</fullName>
    </submittedName>
</protein>
<evidence type="ECO:0000313" key="2">
    <source>
        <dbReference type="EMBL" id="KAF6727251.1"/>
    </source>
</evidence>
<evidence type="ECO:0000256" key="1">
    <source>
        <dbReference type="SAM" id="MobiDB-lite"/>
    </source>
</evidence>
<dbReference type="Proteomes" id="UP000646548">
    <property type="component" value="Unassembled WGS sequence"/>
</dbReference>
<accession>A0A834FAE3</accession>
<name>A0A834FAE3_ORYME</name>
<feature type="region of interest" description="Disordered" evidence="1">
    <location>
        <begin position="1"/>
        <end position="20"/>
    </location>
</feature>
<proteinExistence type="predicted"/>
<organism evidence="2 3">
    <name type="scientific">Oryzias melastigma</name>
    <name type="common">Marine medaka</name>
    <dbReference type="NCBI Taxonomy" id="30732"/>
    <lineage>
        <taxon>Eukaryota</taxon>
        <taxon>Metazoa</taxon>
        <taxon>Chordata</taxon>
        <taxon>Craniata</taxon>
        <taxon>Vertebrata</taxon>
        <taxon>Euteleostomi</taxon>
        <taxon>Actinopterygii</taxon>
        <taxon>Neopterygii</taxon>
        <taxon>Teleostei</taxon>
        <taxon>Neoteleostei</taxon>
        <taxon>Acanthomorphata</taxon>
        <taxon>Ovalentaria</taxon>
        <taxon>Atherinomorphae</taxon>
        <taxon>Beloniformes</taxon>
        <taxon>Adrianichthyidae</taxon>
        <taxon>Oryziinae</taxon>
        <taxon>Oryzias</taxon>
    </lineage>
</organism>
<dbReference type="EMBL" id="WKFB01000308">
    <property type="protein sequence ID" value="KAF6727251.1"/>
    <property type="molecule type" value="Genomic_DNA"/>
</dbReference>
<gene>
    <name evidence="2" type="ORF">FQA47_024165</name>
</gene>